<proteinExistence type="predicted"/>
<dbReference type="SUPFAM" id="SSF55620">
    <property type="entry name" value="Tetrahydrobiopterin biosynthesis enzymes-like"/>
    <property type="match status" value="1"/>
</dbReference>
<dbReference type="GO" id="GO:0008616">
    <property type="term" value="P:tRNA queuosine(34) biosynthetic process"/>
    <property type="evidence" value="ECO:0007669"/>
    <property type="project" value="UniProtKB-KW"/>
</dbReference>
<evidence type="ECO:0000256" key="3">
    <source>
        <dbReference type="ARBA" id="ARBA00022857"/>
    </source>
</evidence>
<dbReference type="Proteomes" id="UP000298049">
    <property type="component" value="Chromosome"/>
</dbReference>
<dbReference type="PANTHER" id="PTHR34354:SF1">
    <property type="entry name" value="NADPH-DEPENDENT 7-CYANO-7-DEAZAGUANINE REDUCTASE"/>
    <property type="match status" value="1"/>
</dbReference>
<dbReference type="AlphaFoldDB" id="A0A4V1D8N9"/>
<evidence type="ECO:0000256" key="1">
    <source>
        <dbReference type="ARBA" id="ARBA00022490"/>
    </source>
</evidence>
<dbReference type="EC" id="1.7.1.13" evidence="6"/>
<evidence type="ECO:0000313" key="7">
    <source>
        <dbReference type="Proteomes" id="UP000298049"/>
    </source>
</evidence>
<dbReference type="PANTHER" id="PTHR34354">
    <property type="entry name" value="NADPH-DEPENDENT 7-CYANO-7-DEAZAGUANINE REDUCTASE"/>
    <property type="match status" value="1"/>
</dbReference>
<keyword evidence="1" id="KW-0963">Cytoplasm</keyword>
<dbReference type="OrthoDB" id="9789995at2"/>
<gene>
    <name evidence="6" type="primary">queF</name>
    <name evidence="6" type="ORF">soil367_07915</name>
</gene>
<protein>
    <submittedName>
        <fullName evidence="6">NADPH-dependent 7-cyano-7-deazaguanine reductase QueF</fullName>
        <ecNumber evidence="6">1.7.1.13</ecNumber>
    </submittedName>
</protein>
<dbReference type="InterPro" id="IPR029500">
    <property type="entry name" value="QueF"/>
</dbReference>
<dbReference type="KEGG" id="hmi:soil367_07915"/>
<sequence length="275" mass="30701">MFERATMKDAPLGQVSVYPEKYSSELLYPVPRQANRSKLGLDNGWPWFGEDRWQAFELSWLGPNGVPRVAIGELIVPGDSPNIIESKSLKLYCNSFNQTVFDTVEDVQHLMARDLSRVAGRQVNVTLAKVDSPATLLGRPDGFALLDDLPVVLDEYEKGAGDLKPVGPEGEQRYCSHLLKSNCPVTGQPDWGSVFITLNGPKLDEGGLLAYIVGYRNTQDFHEHCVESIFVDIMNRLKPIQLTVSAQYTRRGGLDINPWRSTGQGSAPKWRLLRQ</sequence>
<dbReference type="InterPro" id="IPR029139">
    <property type="entry name" value="QueF_N"/>
</dbReference>
<name>A0A4V1D8N9_9ALTE</name>
<dbReference type="InterPro" id="IPR043133">
    <property type="entry name" value="GTP-CH-I_C/QueF"/>
</dbReference>
<dbReference type="PIRSF" id="PIRSF004750">
    <property type="entry name" value="Nitrile_oxidored_YqcD_prd"/>
    <property type="match status" value="1"/>
</dbReference>
<dbReference type="NCBIfam" id="TIGR03138">
    <property type="entry name" value="QueF"/>
    <property type="match status" value="1"/>
</dbReference>
<dbReference type="GO" id="GO:0033739">
    <property type="term" value="F:preQ1 synthase activity"/>
    <property type="evidence" value="ECO:0007669"/>
    <property type="project" value="UniProtKB-EC"/>
</dbReference>
<dbReference type="Gene3D" id="3.30.1130.10">
    <property type="match status" value="2"/>
</dbReference>
<dbReference type="GO" id="GO:0005737">
    <property type="term" value="C:cytoplasm"/>
    <property type="evidence" value="ECO:0007669"/>
    <property type="project" value="InterPro"/>
</dbReference>
<evidence type="ECO:0000256" key="2">
    <source>
        <dbReference type="ARBA" id="ARBA00022785"/>
    </source>
</evidence>
<keyword evidence="7" id="KW-1185">Reference proteome</keyword>
<dbReference type="InterPro" id="IPR016428">
    <property type="entry name" value="QueF_type2"/>
</dbReference>
<evidence type="ECO:0000256" key="4">
    <source>
        <dbReference type="ARBA" id="ARBA00023002"/>
    </source>
</evidence>
<evidence type="ECO:0000259" key="5">
    <source>
        <dbReference type="Pfam" id="PF14819"/>
    </source>
</evidence>
<keyword evidence="4 6" id="KW-0560">Oxidoreductase</keyword>
<keyword evidence="2" id="KW-0671">Queuosine biosynthesis</keyword>
<accession>A0A4V1D8N9</accession>
<evidence type="ECO:0000313" key="6">
    <source>
        <dbReference type="EMBL" id="QCF25850.1"/>
    </source>
</evidence>
<dbReference type="Pfam" id="PF14819">
    <property type="entry name" value="QueF_N"/>
    <property type="match status" value="1"/>
</dbReference>
<keyword evidence="3" id="KW-0521">NADP</keyword>
<feature type="domain" description="NADPH-dependent 7-cyano-7-deazaguanine reductase N-terminal" evidence="5">
    <location>
        <begin position="18"/>
        <end position="127"/>
    </location>
</feature>
<organism evidence="6 7">
    <name type="scientific">Hydrocarboniclastica marina</name>
    <dbReference type="NCBI Taxonomy" id="2259620"/>
    <lineage>
        <taxon>Bacteria</taxon>
        <taxon>Pseudomonadati</taxon>
        <taxon>Pseudomonadota</taxon>
        <taxon>Gammaproteobacteria</taxon>
        <taxon>Alteromonadales</taxon>
        <taxon>Alteromonadaceae</taxon>
        <taxon>Hydrocarboniclastica</taxon>
    </lineage>
</organism>
<dbReference type="EMBL" id="CP031093">
    <property type="protein sequence ID" value="QCF25850.1"/>
    <property type="molecule type" value="Genomic_DNA"/>
</dbReference>
<reference evidence="6 7" key="1">
    <citation type="submission" date="2018-07" db="EMBL/GenBank/DDBJ databases">
        <title>Marsedoiliclastica nanhaica gen. nov. sp. nov., a novel marine hydrocarbonoclastic bacterium isolated from an in-situ enriched hydrocarbon-degrading consortium in deep-sea sediment.</title>
        <authorList>
            <person name="Dong C."/>
            <person name="Ma T."/>
            <person name="Liu R."/>
            <person name="Shao Z."/>
        </authorList>
    </citation>
    <scope>NUCLEOTIDE SEQUENCE [LARGE SCALE GENOMIC DNA]</scope>
    <source>
        <strain evidence="7">soil36-7</strain>
    </source>
</reference>
<dbReference type="Pfam" id="PF14489">
    <property type="entry name" value="QueF"/>
    <property type="match status" value="1"/>
</dbReference>
<dbReference type="InterPro" id="IPR050084">
    <property type="entry name" value="NADPH_dep_7-cyano-7-deazaG_red"/>
</dbReference>